<comment type="caution">
    <text evidence="1">The sequence shown here is derived from an EMBL/GenBank/DDBJ whole genome shotgun (WGS) entry which is preliminary data.</text>
</comment>
<gene>
    <name evidence="1" type="ORF">S01H4_36237</name>
</gene>
<organism evidence="1">
    <name type="scientific">marine sediment metagenome</name>
    <dbReference type="NCBI Taxonomy" id="412755"/>
    <lineage>
        <taxon>unclassified sequences</taxon>
        <taxon>metagenomes</taxon>
        <taxon>ecological metagenomes</taxon>
    </lineage>
</organism>
<sequence length="87" mass="10264">MNLIENIDLKNLMESTYNAISNFQIRALYEGKDDILKFGRFSEEYFNFILDSLLDAETERNLILKKLMGLPPLTLEEIVEKIEYDKK</sequence>
<proteinExistence type="predicted"/>
<reference evidence="1" key="1">
    <citation type="journal article" date="2014" name="Front. Microbiol.">
        <title>High frequency of phylogenetically diverse reductive dehalogenase-homologous genes in deep subseafloor sedimentary metagenomes.</title>
        <authorList>
            <person name="Kawai M."/>
            <person name="Futagami T."/>
            <person name="Toyoda A."/>
            <person name="Takaki Y."/>
            <person name="Nishi S."/>
            <person name="Hori S."/>
            <person name="Arai W."/>
            <person name="Tsubouchi T."/>
            <person name="Morono Y."/>
            <person name="Uchiyama I."/>
            <person name="Ito T."/>
            <person name="Fujiyama A."/>
            <person name="Inagaki F."/>
            <person name="Takami H."/>
        </authorList>
    </citation>
    <scope>NUCLEOTIDE SEQUENCE</scope>
    <source>
        <strain evidence="1">Expedition CK06-06</strain>
    </source>
</reference>
<protein>
    <submittedName>
        <fullName evidence="1">Uncharacterized protein</fullName>
    </submittedName>
</protein>
<feature type="non-terminal residue" evidence="1">
    <location>
        <position position="87"/>
    </location>
</feature>
<evidence type="ECO:0000313" key="1">
    <source>
        <dbReference type="EMBL" id="GAG85047.1"/>
    </source>
</evidence>
<accession>X1BV83</accession>
<dbReference type="EMBL" id="BART01019349">
    <property type="protein sequence ID" value="GAG85047.1"/>
    <property type="molecule type" value="Genomic_DNA"/>
</dbReference>
<name>X1BV83_9ZZZZ</name>
<dbReference type="AlphaFoldDB" id="X1BV83"/>